<organism evidence="1">
    <name type="scientific">uncultured Caudovirales phage</name>
    <dbReference type="NCBI Taxonomy" id="2100421"/>
    <lineage>
        <taxon>Viruses</taxon>
        <taxon>Duplodnaviria</taxon>
        <taxon>Heunggongvirae</taxon>
        <taxon>Uroviricota</taxon>
        <taxon>Caudoviricetes</taxon>
        <taxon>Peduoviridae</taxon>
        <taxon>Maltschvirus</taxon>
        <taxon>Maltschvirus maltsch</taxon>
    </lineage>
</organism>
<accession>A0A6J5N0Z9</accession>
<dbReference type="EMBL" id="LR796582">
    <property type="protein sequence ID" value="CAB4152764.1"/>
    <property type="molecule type" value="Genomic_DNA"/>
</dbReference>
<reference evidence="1" key="1">
    <citation type="submission" date="2020-04" db="EMBL/GenBank/DDBJ databases">
        <authorList>
            <person name="Chiriac C."/>
            <person name="Salcher M."/>
            <person name="Ghai R."/>
            <person name="Kavagutti S V."/>
        </authorList>
    </citation>
    <scope>NUCLEOTIDE SEQUENCE</scope>
</reference>
<name>A0A6J5N0Z9_9CAUD</name>
<sequence length="104" mass="11789">MMQIVEFRQYNSVSGKLVLPFPKRKIPVQFRVGSPSKTYLSLDSFLILLNWLSSYFTKSLGQNWGKSLFGKISSPLIQLTISLSQSIKKSKFNGLVMEVFSGSY</sequence>
<protein>
    <submittedName>
        <fullName evidence="1">Uncharacterized protein</fullName>
    </submittedName>
</protein>
<evidence type="ECO:0000313" key="1">
    <source>
        <dbReference type="EMBL" id="CAB4152764.1"/>
    </source>
</evidence>
<proteinExistence type="predicted"/>
<gene>
    <name evidence="1" type="ORF">UFOVP610_27</name>
</gene>